<evidence type="ECO:0000313" key="2">
    <source>
        <dbReference type="Proteomes" id="UP000001876"/>
    </source>
</evidence>
<sequence length="145" mass="16223">MASSGVGIAAAAARHRAQVLKAYRDLVDVARRSRPVANREKIVAEARDAIRANADEPSESKRLEHLKKLVARVGYLRMTTRKGGRHKREAGTFVVREGKLVEGGAEREKRVADGTISMQEAHELHDRLMRRQYFGQTPPPQCPML</sequence>
<organism evidence="2">
    <name type="scientific">Micromonas pusilla (strain CCMP1545)</name>
    <name type="common">Picoplanktonic green alga</name>
    <dbReference type="NCBI Taxonomy" id="564608"/>
    <lineage>
        <taxon>Eukaryota</taxon>
        <taxon>Viridiplantae</taxon>
        <taxon>Chlorophyta</taxon>
        <taxon>Mamiellophyceae</taxon>
        <taxon>Mamiellales</taxon>
        <taxon>Mamiellaceae</taxon>
        <taxon>Micromonas</taxon>
    </lineage>
</organism>
<dbReference type="Proteomes" id="UP000001876">
    <property type="component" value="Unassembled WGS sequence"/>
</dbReference>
<dbReference type="AlphaFoldDB" id="C1MI78"/>
<protein>
    <submittedName>
        <fullName evidence="1">Predicted protein</fullName>
    </submittedName>
</protein>
<gene>
    <name evidence="1" type="ORF">MICPUCDRAFT_50467</name>
</gene>
<dbReference type="OMA" id="QHFMDRK"/>
<dbReference type="GeneID" id="9681025"/>
<name>C1MI78_MICPC</name>
<dbReference type="EMBL" id="GG663735">
    <property type="protein sequence ID" value="EEH60331.1"/>
    <property type="molecule type" value="Genomic_DNA"/>
</dbReference>
<keyword evidence="2" id="KW-1185">Reference proteome</keyword>
<dbReference type="OrthoDB" id="525068at2759"/>
<evidence type="ECO:0000313" key="1">
    <source>
        <dbReference type="EMBL" id="EEH60331.1"/>
    </source>
</evidence>
<accession>C1MI78</accession>
<reference evidence="1" key="1">
    <citation type="journal article" date="2009" name="Science">
        <title>Green evolution and dynamic adaptations revealed by genomes of the marine picoeukaryotes Micromonas.</title>
        <authorList>
            <person name="Worden A.Z."/>
            <person name="Lee J.H."/>
            <person name="Mock T."/>
            <person name="Rouze P."/>
            <person name="Simmons M.P."/>
            <person name="Aerts A.L."/>
            <person name="Allen A.E."/>
            <person name="Cuvelier M.L."/>
            <person name="Derelle E."/>
            <person name="Everett M.V."/>
            <person name="Foulon E."/>
            <person name="Grimwood J."/>
            <person name="Gundlach H."/>
            <person name="Henrissat B."/>
            <person name="Napoli C."/>
            <person name="McDonald S.M."/>
            <person name="Parker M.S."/>
            <person name="Rombauts S."/>
            <person name="Salamov A."/>
            <person name="Von Dassow P."/>
            <person name="Badger J.H."/>
            <person name="Coutinho P.M."/>
            <person name="Demir E."/>
            <person name="Dubchak I."/>
            <person name="Gentemann C."/>
            <person name="Eikrem W."/>
            <person name="Gready J.E."/>
            <person name="John U."/>
            <person name="Lanier W."/>
            <person name="Lindquist E.A."/>
            <person name="Lucas S."/>
            <person name="Mayer K.F."/>
            <person name="Moreau H."/>
            <person name="Not F."/>
            <person name="Otillar R."/>
            <person name="Panaud O."/>
            <person name="Pangilinan J."/>
            <person name="Paulsen I."/>
            <person name="Piegu B."/>
            <person name="Poliakov A."/>
            <person name="Robbens S."/>
            <person name="Schmutz J."/>
            <person name="Toulza E."/>
            <person name="Wyss T."/>
            <person name="Zelensky A."/>
            <person name="Zhou K."/>
            <person name="Armbrust E.V."/>
            <person name="Bhattacharya D."/>
            <person name="Goodenough U.W."/>
            <person name="Van de Peer Y."/>
            <person name="Grigoriev I.V."/>
        </authorList>
    </citation>
    <scope>NUCLEOTIDE SEQUENCE [LARGE SCALE GENOMIC DNA]</scope>
    <source>
        <strain evidence="1">CCMP1545</strain>
    </source>
</reference>
<proteinExistence type="predicted"/>
<dbReference type="RefSeq" id="XP_003055079.1">
    <property type="nucleotide sequence ID" value="XM_003055033.1"/>
</dbReference>
<dbReference type="KEGG" id="mpp:MICPUCDRAFT_50467"/>